<feature type="transmembrane region" description="Helical" evidence="1">
    <location>
        <begin position="58"/>
        <end position="79"/>
    </location>
</feature>
<accession>A0A953LBP6</accession>
<keyword evidence="1" id="KW-1133">Transmembrane helix</keyword>
<dbReference type="PANTHER" id="PTHR31061">
    <property type="entry name" value="LD22376P"/>
    <property type="match status" value="1"/>
</dbReference>
<feature type="transmembrane region" description="Helical" evidence="1">
    <location>
        <begin position="272"/>
        <end position="291"/>
    </location>
</feature>
<evidence type="ECO:0000256" key="1">
    <source>
        <dbReference type="SAM" id="Phobius"/>
    </source>
</evidence>
<gene>
    <name evidence="2" type="ORF">KUV50_01945</name>
</gene>
<feature type="transmembrane region" description="Helical" evidence="1">
    <location>
        <begin position="239"/>
        <end position="260"/>
    </location>
</feature>
<feature type="transmembrane region" description="Helical" evidence="1">
    <location>
        <begin position="207"/>
        <end position="227"/>
    </location>
</feature>
<feature type="transmembrane region" description="Helical" evidence="1">
    <location>
        <begin position="125"/>
        <end position="149"/>
    </location>
</feature>
<comment type="caution">
    <text evidence="2">The sequence shown here is derived from an EMBL/GenBank/DDBJ whole genome shotgun (WGS) entry which is preliminary data.</text>
</comment>
<dbReference type="EMBL" id="JAHVHU010000002">
    <property type="protein sequence ID" value="MBY5956879.1"/>
    <property type="molecule type" value="Genomic_DNA"/>
</dbReference>
<dbReference type="RefSeq" id="WP_222578399.1">
    <property type="nucleotide sequence ID" value="NZ_JAHVHU010000002.1"/>
</dbReference>
<feature type="transmembrane region" description="Helical" evidence="1">
    <location>
        <begin position="303"/>
        <end position="320"/>
    </location>
</feature>
<feature type="transmembrane region" description="Helical" evidence="1">
    <location>
        <begin position="156"/>
        <end position="175"/>
    </location>
</feature>
<evidence type="ECO:0000313" key="2">
    <source>
        <dbReference type="EMBL" id="MBY5956879.1"/>
    </source>
</evidence>
<dbReference type="Proteomes" id="UP000753961">
    <property type="component" value="Unassembled WGS sequence"/>
</dbReference>
<dbReference type="AlphaFoldDB" id="A0A953LBP6"/>
<keyword evidence="1" id="KW-0812">Transmembrane</keyword>
<proteinExistence type="predicted"/>
<feature type="transmembrane region" description="Helical" evidence="1">
    <location>
        <begin position="340"/>
        <end position="361"/>
    </location>
</feature>
<name>A0A953LBP6_9BACT</name>
<feature type="transmembrane region" description="Helical" evidence="1">
    <location>
        <begin position="100"/>
        <end position="119"/>
    </location>
</feature>
<dbReference type="PANTHER" id="PTHR31061:SF24">
    <property type="entry name" value="LD22376P"/>
    <property type="match status" value="1"/>
</dbReference>
<reference evidence="2" key="1">
    <citation type="submission" date="2021-06" db="EMBL/GenBank/DDBJ databases">
        <title>44 bacteria genomes isolated from Dapeng, Shenzhen.</title>
        <authorList>
            <person name="Zheng W."/>
            <person name="Yu S."/>
            <person name="Huang Y."/>
        </authorList>
    </citation>
    <scope>NUCLEOTIDE SEQUENCE</scope>
    <source>
        <strain evidence="2">DP5N28-2</strain>
    </source>
</reference>
<keyword evidence="1" id="KW-0472">Membrane</keyword>
<keyword evidence="3" id="KW-1185">Reference proteome</keyword>
<organism evidence="2 3">
    <name type="scientific">Membranihabitans marinus</name>
    <dbReference type="NCBI Taxonomy" id="1227546"/>
    <lineage>
        <taxon>Bacteria</taxon>
        <taxon>Pseudomonadati</taxon>
        <taxon>Bacteroidota</taxon>
        <taxon>Saprospiria</taxon>
        <taxon>Saprospirales</taxon>
        <taxon>Saprospiraceae</taxon>
        <taxon>Membranihabitans</taxon>
    </lineage>
</organism>
<sequence>MKTIAGVKPSQRIMSIDALRGFDMLMIIFLDHFFRNLHRGVDHPVTGFLANQFTHPEWYGFHAYDVIMPLFLFVVGAVIPYSLSNIQKKSSDLGPVYKRLGRRFVILFVLGWIVQGHLLDLDPQTFAVFSNTLQAIAVGYVFSCLAYIYLSKKSRYLLFVLCLVAYALILTVPHVPGLGRSVILPDQNFPIWFDRWVMGGWDDGTQYSWLLTGLGFTATTLSGLFAGEIIKEGVSRPRVARTLLIYGVIGVVLGLVWGIWHPIVKKLWTSSFVLFLSGICFLLLALFYWIIDVKGYHRWAFPLKVIGMNAITAYVLSHVIDFKAISEYVIYGLEQYMPALYPALTSVAGFGILYALLWYMYKNKTFVKV</sequence>
<protein>
    <submittedName>
        <fullName evidence="2">DUF5009 domain-containing protein</fullName>
    </submittedName>
</protein>
<evidence type="ECO:0000313" key="3">
    <source>
        <dbReference type="Proteomes" id="UP000753961"/>
    </source>
</evidence>